<dbReference type="Proteomes" id="UP000515121">
    <property type="component" value="Unplaced"/>
</dbReference>
<dbReference type="KEGG" id="dzi:111284264"/>
<keyword evidence="2" id="KW-0812">Transmembrane</keyword>
<name>A0A6P5XLC6_DURZI</name>
<accession>A0A6P5XLC6</accession>
<protein>
    <submittedName>
        <fullName evidence="4">Uncharacterized protein LOC111284264</fullName>
    </submittedName>
</protein>
<organism evidence="3 4">
    <name type="scientific">Durio zibethinus</name>
    <name type="common">Durian</name>
    <dbReference type="NCBI Taxonomy" id="66656"/>
    <lineage>
        <taxon>Eukaryota</taxon>
        <taxon>Viridiplantae</taxon>
        <taxon>Streptophyta</taxon>
        <taxon>Embryophyta</taxon>
        <taxon>Tracheophyta</taxon>
        <taxon>Spermatophyta</taxon>
        <taxon>Magnoliopsida</taxon>
        <taxon>eudicotyledons</taxon>
        <taxon>Gunneridae</taxon>
        <taxon>Pentapetalae</taxon>
        <taxon>rosids</taxon>
        <taxon>malvids</taxon>
        <taxon>Malvales</taxon>
        <taxon>Malvaceae</taxon>
        <taxon>Helicteroideae</taxon>
        <taxon>Durio</taxon>
    </lineage>
</organism>
<keyword evidence="2" id="KW-0472">Membrane</keyword>
<dbReference type="GeneID" id="111284264"/>
<keyword evidence="2" id="KW-1133">Transmembrane helix</keyword>
<gene>
    <name evidence="4" type="primary">LOC111284264</name>
</gene>
<evidence type="ECO:0000313" key="3">
    <source>
        <dbReference type="Proteomes" id="UP000515121"/>
    </source>
</evidence>
<keyword evidence="3" id="KW-1185">Reference proteome</keyword>
<sequence>MSQPDSSSIPISSFNITTSQSQQANPTTITPSSRALQPTNNNSTSSLFVRRVIVAIVLLFVTIRTFNFIAWRILQPLPPVFEVNSFNISISHGPNSPPNTSYYDIAFTIRNPNMKLSLFMDHFKILVLQGKPKVSSDQWMLTDESVHLSKNRMDFHALKLKGFVRIKKGVNFNVQVNLRTKFLAWNWLSHREFMVVYCRDLHVRFLSAKWKGSFTGEKGECLVNVV</sequence>
<feature type="region of interest" description="Disordered" evidence="1">
    <location>
        <begin position="18"/>
        <end position="37"/>
    </location>
</feature>
<evidence type="ECO:0000313" key="4">
    <source>
        <dbReference type="RefSeq" id="XP_022728716.1"/>
    </source>
</evidence>
<feature type="transmembrane region" description="Helical" evidence="2">
    <location>
        <begin position="52"/>
        <end position="74"/>
    </location>
</feature>
<proteinExistence type="predicted"/>
<reference evidence="4" key="1">
    <citation type="submission" date="2025-08" db="UniProtKB">
        <authorList>
            <consortium name="RefSeq"/>
        </authorList>
    </citation>
    <scope>IDENTIFICATION</scope>
    <source>
        <tissue evidence="4">Fruit stalk</tissue>
    </source>
</reference>
<evidence type="ECO:0000256" key="2">
    <source>
        <dbReference type="SAM" id="Phobius"/>
    </source>
</evidence>
<dbReference type="OrthoDB" id="1708017at2759"/>
<dbReference type="RefSeq" id="XP_022728716.1">
    <property type="nucleotide sequence ID" value="XM_022872981.1"/>
</dbReference>
<dbReference type="AlphaFoldDB" id="A0A6P5XLC6"/>
<evidence type="ECO:0000256" key="1">
    <source>
        <dbReference type="SAM" id="MobiDB-lite"/>
    </source>
</evidence>